<comment type="caution">
    <text evidence="8">The sequence shown here is derived from an EMBL/GenBank/DDBJ whole genome shotgun (WGS) entry which is preliminary data.</text>
</comment>
<accession>A0A2H0W1C5</accession>
<dbReference type="GO" id="GO:0051539">
    <property type="term" value="F:4 iron, 4 sulfur cluster binding"/>
    <property type="evidence" value="ECO:0007669"/>
    <property type="project" value="UniProtKB-KW"/>
</dbReference>
<evidence type="ECO:0000313" key="8">
    <source>
        <dbReference type="EMBL" id="PIS05175.1"/>
    </source>
</evidence>
<dbReference type="InterPro" id="IPR007197">
    <property type="entry name" value="rSAM"/>
</dbReference>
<dbReference type="Pfam" id="PF04055">
    <property type="entry name" value="Radical_SAM"/>
    <property type="match status" value="1"/>
</dbReference>
<evidence type="ECO:0000259" key="7">
    <source>
        <dbReference type="PROSITE" id="PS51918"/>
    </source>
</evidence>
<dbReference type="PROSITE" id="PS51918">
    <property type="entry name" value="RADICAL_SAM"/>
    <property type="match status" value="1"/>
</dbReference>
<evidence type="ECO:0000256" key="1">
    <source>
        <dbReference type="ARBA" id="ARBA00001966"/>
    </source>
</evidence>
<name>A0A2H0W1C5_9BACT</name>
<dbReference type="InterPro" id="IPR013785">
    <property type="entry name" value="Aldolase_TIM"/>
</dbReference>
<evidence type="ECO:0000256" key="6">
    <source>
        <dbReference type="ARBA" id="ARBA00023014"/>
    </source>
</evidence>
<dbReference type="CDD" id="cd01335">
    <property type="entry name" value="Radical_SAM"/>
    <property type="match status" value="1"/>
</dbReference>
<dbReference type="PANTHER" id="PTHR30352:SF13">
    <property type="entry name" value="GLYCYL-RADICAL ENZYME ACTIVATING ENZYME YJJW-RELATED"/>
    <property type="match status" value="1"/>
</dbReference>
<keyword evidence="5" id="KW-0408">Iron</keyword>
<dbReference type="SFLD" id="SFLDG01094">
    <property type="entry name" value="Uncharacterised_Radical_SAM_Su"/>
    <property type="match status" value="1"/>
</dbReference>
<evidence type="ECO:0000256" key="4">
    <source>
        <dbReference type="ARBA" id="ARBA00022723"/>
    </source>
</evidence>
<dbReference type="NCBIfam" id="TIGR02495">
    <property type="entry name" value="NrdG2"/>
    <property type="match status" value="1"/>
</dbReference>
<dbReference type="GO" id="GO:0046872">
    <property type="term" value="F:metal ion binding"/>
    <property type="evidence" value="ECO:0007669"/>
    <property type="project" value="UniProtKB-KW"/>
</dbReference>
<evidence type="ECO:0000313" key="9">
    <source>
        <dbReference type="Proteomes" id="UP000230935"/>
    </source>
</evidence>
<dbReference type="InterPro" id="IPR012840">
    <property type="entry name" value="NrdG2"/>
</dbReference>
<dbReference type="SFLD" id="SFLDG01067">
    <property type="entry name" value="SPASM/twitch_domain_containing"/>
    <property type="match status" value="1"/>
</dbReference>
<keyword evidence="3" id="KW-0949">S-adenosyl-L-methionine</keyword>
<dbReference type="SFLD" id="SFLDS00029">
    <property type="entry name" value="Radical_SAM"/>
    <property type="match status" value="2"/>
</dbReference>
<evidence type="ECO:0000256" key="2">
    <source>
        <dbReference type="ARBA" id="ARBA00022485"/>
    </source>
</evidence>
<dbReference type="SUPFAM" id="SSF102114">
    <property type="entry name" value="Radical SAM enzymes"/>
    <property type="match status" value="1"/>
</dbReference>
<evidence type="ECO:0000256" key="3">
    <source>
        <dbReference type="ARBA" id="ARBA00022691"/>
    </source>
</evidence>
<dbReference type="InterPro" id="IPR034457">
    <property type="entry name" value="Organic_radical-activating"/>
</dbReference>
<proteinExistence type="predicted"/>
<sequence>MQFGGLQKLSLIDYPEKVAAIVFTQGCLFRCRYCHNPELIPTSTQNIVSQEEVLAYISFKKDFLDGVCITGGEPTLHADLPDFIKKVKALGLLVKLDTSGVNPGMVESLLRDGLVDYLAMDIKHRWESYNDIVQTANQQRIDNCKKTMRLIQESGIDHEFRTTVLPESHTAEDFISIAKQLLPGEKYFIQNISFAKNLDNTIDKSKQLDVSAIVDILKKSFPQVQIEQR</sequence>
<reference evidence="9" key="1">
    <citation type="submission" date="2017-09" db="EMBL/GenBank/DDBJ databases">
        <title>Depth-based differentiation of microbial function through sediment-hosted aquifers and enrichment of novel symbionts in the deep terrestrial subsurface.</title>
        <authorList>
            <person name="Probst A.J."/>
            <person name="Ladd B."/>
            <person name="Jarett J.K."/>
            <person name="Geller-Mcgrath D.E."/>
            <person name="Sieber C.M.K."/>
            <person name="Emerson J.B."/>
            <person name="Anantharaman K."/>
            <person name="Thomas B.C."/>
            <person name="Malmstrom R."/>
            <person name="Stieglmeier M."/>
            <person name="Klingl A."/>
            <person name="Woyke T."/>
            <person name="Ryan C.M."/>
            <person name="Banfield J.F."/>
        </authorList>
    </citation>
    <scope>NUCLEOTIDE SEQUENCE [LARGE SCALE GENOMIC DNA]</scope>
</reference>
<gene>
    <name evidence="8" type="ORF">COT81_02440</name>
</gene>
<dbReference type="PANTHER" id="PTHR30352">
    <property type="entry name" value="PYRUVATE FORMATE-LYASE-ACTIVATING ENZYME"/>
    <property type="match status" value="1"/>
</dbReference>
<dbReference type="Proteomes" id="UP000230935">
    <property type="component" value="Unassembled WGS sequence"/>
</dbReference>
<dbReference type="Gene3D" id="3.20.20.70">
    <property type="entry name" value="Aldolase class I"/>
    <property type="match status" value="1"/>
</dbReference>
<protein>
    <submittedName>
        <fullName evidence="8">Anaerobic ribonucleoside-triphosphate reductase activating protein</fullName>
    </submittedName>
</protein>
<keyword evidence="6" id="KW-0411">Iron-sulfur</keyword>
<dbReference type="GO" id="GO:0003824">
    <property type="term" value="F:catalytic activity"/>
    <property type="evidence" value="ECO:0007669"/>
    <property type="project" value="InterPro"/>
</dbReference>
<keyword evidence="4" id="KW-0479">Metal-binding</keyword>
<dbReference type="EMBL" id="PEZZ01000017">
    <property type="protein sequence ID" value="PIS05175.1"/>
    <property type="molecule type" value="Genomic_DNA"/>
</dbReference>
<evidence type="ECO:0000256" key="5">
    <source>
        <dbReference type="ARBA" id="ARBA00023004"/>
    </source>
</evidence>
<keyword evidence="2" id="KW-0004">4Fe-4S</keyword>
<comment type="cofactor">
    <cofactor evidence="1">
        <name>[4Fe-4S] cluster</name>
        <dbReference type="ChEBI" id="CHEBI:49883"/>
    </cofactor>
</comment>
<organism evidence="8 9">
    <name type="scientific">Candidatus Buchananbacteria bacterium CG10_big_fil_rev_8_21_14_0_10_42_9</name>
    <dbReference type="NCBI Taxonomy" id="1974526"/>
    <lineage>
        <taxon>Bacteria</taxon>
        <taxon>Candidatus Buchananiibacteriota</taxon>
    </lineage>
</organism>
<dbReference type="InterPro" id="IPR058240">
    <property type="entry name" value="rSAM_sf"/>
</dbReference>
<dbReference type="AlphaFoldDB" id="A0A2H0W1C5"/>
<feature type="domain" description="Radical SAM core" evidence="7">
    <location>
        <begin position="13"/>
        <end position="223"/>
    </location>
</feature>